<feature type="transmembrane region" description="Helical" evidence="2">
    <location>
        <begin position="90"/>
        <end position="108"/>
    </location>
</feature>
<dbReference type="STRING" id="442562.Rumeso_04828"/>
<comment type="subcellular location">
    <subcellularLocation>
        <location evidence="1">Cell membrane</location>
        <topology evidence="1">Multi-pass membrane protein</topology>
    </subcellularLocation>
</comment>
<comment type="similarity">
    <text evidence="1">Belongs to the drug/metabolite transporter (DMT) superfamily. Small multidrug resistance (SMR) (TC 2.A.7.1) family.</text>
</comment>
<evidence type="ECO:0000256" key="1">
    <source>
        <dbReference type="RuleBase" id="RU003942"/>
    </source>
</evidence>
<dbReference type="SUPFAM" id="SSF103481">
    <property type="entry name" value="Multidrug resistance efflux transporter EmrE"/>
    <property type="match status" value="1"/>
</dbReference>
<reference evidence="3 4" key="1">
    <citation type="submission" date="2013-02" db="EMBL/GenBank/DDBJ databases">
        <authorList>
            <person name="Fiebig A."/>
            <person name="Goeker M."/>
            <person name="Klenk H.-P.P."/>
        </authorList>
    </citation>
    <scope>NUCLEOTIDE SEQUENCE [LARGE SCALE GENOMIC DNA]</scope>
    <source>
        <strain evidence="3 4">DSM 19309</strain>
    </source>
</reference>
<organism evidence="3 4">
    <name type="scientific">Rubellimicrobium mesophilum DSM 19309</name>
    <dbReference type="NCBI Taxonomy" id="442562"/>
    <lineage>
        <taxon>Bacteria</taxon>
        <taxon>Pseudomonadati</taxon>
        <taxon>Pseudomonadota</taxon>
        <taxon>Alphaproteobacteria</taxon>
        <taxon>Rhodobacterales</taxon>
        <taxon>Roseobacteraceae</taxon>
        <taxon>Rubellimicrobium</taxon>
    </lineage>
</organism>
<feature type="transmembrane region" description="Helical" evidence="2">
    <location>
        <begin position="30"/>
        <end position="52"/>
    </location>
</feature>
<evidence type="ECO:0000256" key="2">
    <source>
        <dbReference type="SAM" id="Phobius"/>
    </source>
</evidence>
<evidence type="ECO:0000313" key="4">
    <source>
        <dbReference type="Proteomes" id="UP000019666"/>
    </source>
</evidence>
<dbReference type="InterPro" id="IPR037185">
    <property type="entry name" value="EmrE-like"/>
</dbReference>
<dbReference type="Gene3D" id="1.10.3730.20">
    <property type="match status" value="1"/>
</dbReference>
<keyword evidence="2" id="KW-0472">Membrane</keyword>
<evidence type="ECO:0000313" key="3">
    <source>
        <dbReference type="EMBL" id="EYD72952.1"/>
    </source>
</evidence>
<sequence length="111" mass="11662">MSSASILWLAMAMGVFVLANSVLRAYSASTYLPTLVGALLLFSLGNLMMVRLMRESGLALAISVSSVVQLVLISLVAVLWFGERPSPRQLAGMALGVVAVVLIAWPQGGEA</sequence>
<dbReference type="AlphaFoldDB" id="A0A017HEM2"/>
<dbReference type="RefSeq" id="WP_037278910.1">
    <property type="nucleotide sequence ID" value="NZ_KK088558.1"/>
</dbReference>
<protein>
    <submittedName>
        <fullName evidence="3">Putative transmembrane protein</fullName>
    </submittedName>
</protein>
<proteinExistence type="inferred from homology"/>
<feature type="transmembrane region" description="Helical" evidence="2">
    <location>
        <begin position="58"/>
        <end position="81"/>
    </location>
</feature>
<keyword evidence="4" id="KW-1185">Reference proteome</keyword>
<keyword evidence="2" id="KW-1133">Transmembrane helix</keyword>
<gene>
    <name evidence="3" type="ORF">Rumeso_04828</name>
</gene>
<feature type="transmembrane region" description="Helical" evidence="2">
    <location>
        <begin position="6"/>
        <end position="23"/>
    </location>
</feature>
<name>A0A017HEM2_9RHOB</name>
<comment type="caution">
    <text evidence="3">The sequence shown here is derived from an EMBL/GenBank/DDBJ whole genome shotgun (WGS) entry which is preliminary data.</text>
</comment>
<dbReference type="Pfam" id="PF00893">
    <property type="entry name" value="Multi_Drug_Res"/>
    <property type="match status" value="1"/>
</dbReference>
<keyword evidence="1 2" id="KW-0812">Transmembrane</keyword>
<dbReference type="EMBL" id="AOSK01000132">
    <property type="protein sequence ID" value="EYD72952.1"/>
    <property type="molecule type" value="Genomic_DNA"/>
</dbReference>
<dbReference type="HOGENOM" id="CLU_171020_0_0_5"/>
<dbReference type="Proteomes" id="UP000019666">
    <property type="component" value="Unassembled WGS sequence"/>
</dbReference>
<dbReference type="InterPro" id="IPR045324">
    <property type="entry name" value="Small_multidrug_res"/>
</dbReference>
<dbReference type="OrthoDB" id="8115659at2"/>
<dbReference type="GO" id="GO:0005886">
    <property type="term" value="C:plasma membrane"/>
    <property type="evidence" value="ECO:0007669"/>
    <property type="project" value="UniProtKB-SubCell"/>
</dbReference>
<dbReference type="GO" id="GO:0022857">
    <property type="term" value="F:transmembrane transporter activity"/>
    <property type="evidence" value="ECO:0007669"/>
    <property type="project" value="InterPro"/>
</dbReference>
<accession>A0A017HEM2</accession>